<sequence>MKTYAAVLASVITIVAILGGVFITKISALSSPERYFQKGKRSYEIENYQEAINNLNEYLSIDSKSRPINNIAEAYFMVADSLKRLKKYSLAKERLSSIINNPNFSQYSVNAILAYADISRLENHADPYIMSKLQENLQTGNSNLTSKINVQYGYQLFLQKKYGEALSYFLRYDGELAVLGRARVYFNMNEYDRAFETYEDFLKYNKTSIYYDEVVRTYLIQVPAMAHKTFVEGNYTKSRMYYTKIAELFPRTEHAEDALFRIAQSYYNEKNYNKALDYYNRVRLNNIYTLDAEALLYIGLSYFKVGRYSDSYKVLDTFISEYPANPNVSRAREYMQALQETLLAIN</sequence>
<keyword evidence="2 3" id="KW-0802">TPR repeat</keyword>
<dbReference type="InterPro" id="IPR019734">
    <property type="entry name" value="TPR_rpt"/>
</dbReference>
<dbReference type="AlphaFoldDB" id="A0A0G4K8B7"/>
<accession>A0A0G4K8B7</accession>
<feature type="repeat" description="TPR" evidence="3">
    <location>
        <begin position="32"/>
        <end position="65"/>
    </location>
</feature>
<dbReference type="Gene3D" id="1.25.40.10">
    <property type="entry name" value="Tetratricopeptide repeat domain"/>
    <property type="match status" value="3"/>
</dbReference>
<dbReference type="Pfam" id="PF13174">
    <property type="entry name" value="TPR_6"/>
    <property type="match status" value="3"/>
</dbReference>
<organism evidence="4 5">
    <name type="scientific">Brachyspira suanatina</name>
    <dbReference type="NCBI Taxonomy" id="381802"/>
    <lineage>
        <taxon>Bacteria</taxon>
        <taxon>Pseudomonadati</taxon>
        <taxon>Spirochaetota</taxon>
        <taxon>Spirochaetia</taxon>
        <taxon>Brachyspirales</taxon>
        <taxon>Brachyspiraceae</taxon>
        <taxon>Brachyspira</taxon>
    </lineage>
</organism>
<dbReference type="SMART" id="SM00028">
    <property type="entry name" value="TPR"/>
    <property type="match status" value="5"/>
</dbReference>
<protein>
    <submittedName>
        <fullName evidence="4">Uncharacterized protein</fullName>
    </submittedName>
</protein>
<dbReference type="InterPro" id="IPR011990">
    <property type="entry name" value="TPR-like_helical_dom_sf"/>
</dbReference>
<dbReference type="SUPFAM" id="SSF48452">
    <property type="entry name" value="TPR-like"/>
    <property type="match status" value="2"/>
</dbReference>
<evidence type="ECO:0000256" key="1">
    <source>
        <dbReference type="ARBA" id="ARBA00022737"/>
    </source>
</evidence>
<dbReference type="EMBL" id="CVLB01000001">
    <property type="protein sequence ID" value="CRF34160.1"/>
    <property type="molecule type" value="Genomic_DNA"/>
</dbReference>
<gene>
    <name evidence="4" type="ORF">BRSU_1913</name>
</gene>
<name>A0A0G4K8B7_9SPIR</name>
<keyword evidence="5" id="KW-1185">Reference proteome</keyword>
<evidence type="ECO:0000313" key="5">
    <source>
        <dbReference type="Proteomes" id="UP000043763"/>
    </source>
</evidence>
<dbReference type="PANTHER" id="PTHR44943">
    <property type="entry name" value="CELLULOSE SYNTHASE OPERON PROTEIN C"/>
    <property type="match status" value="1"/>
</dbReference>
<keyword evidence="1" id="KW-0677">Repeat</keyword>
<evidence type="ECO:0000256" key="3">
    <source>
        <dbReference type="PROSITE-ProRule" id="PRU00339"/>
    </source>
</evidence>
<dbReference type="PROSITE" id="PS50005">
    <property type="entry name" value="TPR"/>
    <property type="match status" value="3"/>
</dbReference>
<feature type="repeat" description="TPR" evidence="3">
    <location>
        <begin position="292"/>
        <end position="325"/>
    </location>
</feature>
<evidence type="ECO:0000256" key="2">
    <source>
        <dbReference type="ARBA" id="ARBA00022803"/>
    </source>
</evidence>
<evidence type="ECO:0000313" key="4">
    <source>
        <dbReference type="EMBL" id="CRF34160.1"/>
    </source>
</evidence>
<dbReference type="OrthoDB" id="308562at2"/>
<dbReference type="Proteomes" id="UP000043763">
    <property type="component" value="Unassembled WGS sequence"/>
</dbReference>
<dbReference type="InterPro" id="IPR051685">
    <property type="entry name" value="Ycf3/AcsC/BcsC/TPR_MFPF"/>
</dbReference>
<reference evidence="5" key="1">
    <citation type="submission" date="2015-04" db="EMBL/GenBank/DDBJ databases">
        <authorList>
            <person name="Mushtaq Mamoona"/>
        </authorList>
    </citation>
    <scope>NUCLEOTIDE SEQUENCE [LARGE SCALE GENOMIC DNA]</scope>
    <source>
        <strain evidence="5">AN4859/03</strain>
    </source>
</reference>
<feature type="repeat" description="TPR" evidence="3">
    <location>
        <begin position="175"/>
        <end position="208"/>
    </location>
</feature>
<dbReference type="PANTHER" id="PTHR44943:SF8">
    <property type="entry name" value="TPR REPEAT-CONTAINING PROTEIN MJ0263"/>
    <property type="match status" value="1"/>
</dbReference>
<proteinExistence type="predicted"/>
<dbReference type="RefSeq" id="WP_048595068.1">
    <property type="nucleotide sequence ID" value="NZ_CVLB01000001.1"/>
</dbReference>